<dbReference type="RefSeq" id="WP_311671661.1">
    <property type="nucleotide sequence ID" value="NZ_JAVREQ010000001.1"/>
</dbReference>
<feature type="transmembrane region" description="Helical" evidence="10">
    <location>
        <begin position="59"/>
        <end position="87"/>
    </location>
</feature>
<evidence type="ECO:0000256" key="5">
    <source>
        <dbReference type="ARBA" id="ARBA00022741"/>
    </source>
</evidence>
<dbReference type="Proteomes" id="UP001183414">
    <property type="component" value="Unassembled WGS sequence"/>
</dbReference>
<evidence type="ECO:0000256" key="6">
    <source>
        <dbReference type="ARBA" id="ARBA00022777"/>
    </source>
</evidence>
<dbReference type="EC" id="2.7.13.3" evidence="2"/>
<keyword evidence="10" id="KW-1133">Transmembrane helix</keyword>
<reference evidence="14" key="1">
    <citation type="submission" date="2023-07" db="EMBL/GenBank/DDBJ databases">
        <title>30 novel species of actinomycetes from the DSMZ collection.</title>
        <authorList>
            <person name="Nouioui I."/>
        </authorList>
    </citation>
    <scope>NUCLEOTIDE SEQUENCE [LARGE SCALE GENOMIC DNA]</scope>
    <source>
        <strain evidence="14">DSM 42041</strain>
    </source>
</reference>
<dbReference type="SUPFAM" id="SSF55874">
    <property type="entry name" value="ATPase domain of HSP90 chaperone/DNA topoisomerase II/histidine kinase"/>
    <property type="match status" value="1"/>
</dbReference>
<feature type="transmembrane region" description="Helical" evidence="10">
    <location>
        <begin position="99"/>
        <end position="116"/>
    </location>
</feature>
<feature type="domain" description="Signal transduction histidine kinase subgroup 3 dimerisation and phosphoacceptor" evidence="12">
    <location>
        <begin position="175"/>
        <end position="239"/>
    </location>
</feature>
<evidence type="ECO:0000256" key="1">
    <source>
        <dbReference type="ARBA" id="ARBA00000085"/>
    </source>
</evidence>
<comment type="catalytic activity">
    <reaction evidence="1">
        <text>ATP + protein L-histidine = ADP + protein N-phospho-L-histidine.</text>
        <dbReference type="EC" id="2.7.13.3"/>
    </reaction>
</comment>
<proteinExistence type="predicted"/>
<dbReference type="CDD" id="cd16917">
    <property type="entry name" value="HATPase_UhpB-NarQ-NarX-like"/>
    <property type="match status" value="1"/>
</dbReference>
<evidence type="ECO:0000256" key="3">
    <source>
        <dbReference type="ARBA" id="ARBA00022553"/>
    </source>
</evidence>
<feature type="region of interest" description="Disordered" evidence="9">
    <location>
        <begin position="319"/>
        <end position="343"/>
    </location>
</feature>
<dbReference type="Gene3D" id="3.30.565.10">
    <property type="entry name" value="Histidine kinase-like ATPase, C-terminal domain"/>
    <property type="match status" value="1"/>
</dbReference>
<sequence>MDLGKGHAGRRTDAVLLLLPVSSLLDAADLAQRPVAWAGAVATAAAAAATARAAPPVSLGLAASLGLFTVWAHSGLWTVAASAVLCFLAGHRATRLRDVQVAFAAVASVALAVGALLGGGDWVSLLMVAFAAAVLPWWAGDWWRQRTALVHAGWELADRLEREQRFVAERARLKERAQIADDMHDSLGHELSVMALLAGGLEVDPDLPERHRAAVRSLRERSVLATERLHQVVGLLREAAAPPLEPAGETLDDLVRRFADTVPLRFEEHGDRGLLTPPAERAAYRVVLEALTNAVKHAPGAPVTVDVRHGAAESLVAVVNEPPPEPSPEAASTAPPRAVGSGSGLIAMDERVRVLGGSLRTRPCRGGFEVRARLPHDPSAASPADAGAPGAPGAHPPAQTAADSELRRARTGLRRRTARAALVPVLLGTALVVVLMGLHVLTSVTTSLAPEDYARLRVGQPRAELAASLPARTIGEPPPLVRESPVPAGADCAYYRAGGGVLGSSGTVYRLCFDGDVLVAKDAFDDGAAR</sequence>
<keyword evidence="5" id="KW-0547">Nucleotide-binding</keyword>
<keyword evidence="4" id="KW-0808">Transferase</keyword>
<feature type="region of interest" description="Disordered" evidence="9">
    <location>
        <begin position="374"/>
        <end position="408"/>
    </location>
</feature>
<name>A0ABU2NLY0_9ACTN</name>
<evidence type="ECO:0000313" key="14">
    <source>
        <dbReference type="Proteomes" id="UP001183414"/>
    </source>
</evidence>
<evidence type="ECO:0000256" key="9">
    <source>
        <dbReference type="SAM" id="MobiDB-lite"/>
    </source>
</evidence>
<feature type="transmembrane region" description="Helical" evidence="10">
    <location>
        <begin position="420"/>
        <end position="441"/>
    </location>
</feature>
<evidence type="ECO:0000256" key="7">
    <source>
        <dbReference type="ARBA" id="ARBA00022840"/>
    </source>
</evidence>
<organism evidence="13 14">
    <name type="scientific">Streptomyces hazeniae</name>
    <dbReference type="NCBI Taxonomy" id="3075538"/>
    <lineage>
        <taxon>Bacteria</taxon>
        <taxon>Bacillati</taxon>
        <taxon>Actinomycetota</taxon>
        <taxon>Actinomycetes</taxon>
        <taxon>Kitasatosporales</taxon>
        <taxon>Streptomycetaceae</taxon>
        <taxon>Streptomyces</taxon>
    </lineage>
</organism>
<protein>
    <recommendedName>
        <fullName evidence="2">histidine kinase</fullName>
        <ecNumber evidence="2">2.7.13.3</ecNumber>
    </recommendedName>
</protein>
<keyword evidence="3" id="KW-0597">Phosphoprotein</keyword>
<keyword evidence="10" id="KW-0472">Membrane</keyword>
<feature type="compositionally biased region" description="Low complexity" evidence="9">
    <location>
        <begin position="377"/>
        <end position="398"/>
    </location>
</feature>
<evidence type="ECO:0000256" key="10">
    <source>
        <dbReference type="SAM" id="Phobius"/>
    </source>
</evidence>
<evidence type="ECO:0000259" key="12">
    <source>
        <dbReference type="Pfam" id="PF07730"/>
    </source>
</evidence>
<comment type="caution">
    <text evidence="13">The sequence shown here is derived from an EMBL/GenBank/DDBJ whole genome shotgun (WGS) entry which is preliminary data.</text>
</comment>
<keyword evidence="6 13" id="KW-0418">Kinase</keyword>
<dbReference type="InterPro" id="IPR036890">
    <property type="entry name" value="HATPase_C_sf"/>
</dbReference>
<keyword evidence="10" id="KW-0812">Transmembrane</keyword>
<keyword evidence="14" id="KW-1185">Reference proteome</keyword>
<evidence type="ECO:0000313" key="13">
    <source>
        <dbReference type="EMBL" id="MDT0377734.1"/>
    </source>
</evidence>
<dbReference type="PANTHER" id="PTHR24421:SF10">
    <property type="entry name" value="NITRATE_NITRITE SENSOR PROTEIN NARQ"/>
    <property type="match status" value="1"/>
</dbReference>
<feature type="transmembrane region" description="Helical" evidence="10">
    <location>
        <begin position="122"/>
        <end position="139"/>
    </location>
</feature>
<keyword evidence="7" id="KW-0067">ATP-binding</keyword>
<evidence type="ECO:0000256" key="4">
    <source>
        <dbReference type="ARBA" id="ARBA00022679"/>
    </source>
</evidence>
<dbReference type="PANTHER" id="PTHR24421">
    <property type="entry name" value="NITRATE/NITRITE SENSOR PROTEIN NARX-RELATED"/>
    <property type="match status" value="1"/>
</dbReference>
<dbReference type="Pfam" id="PF02518">
    <property type="entry name" value="HATPase_c"/>
    <property type="match status" value="1"/>
</dbReference>
<evidence type="ECO:0000256" key="2">
    <source>
        <dbReference type="ARBA" id="ARBA00012438"/>
    </source>
</evidence>
<dbReference type="GO" id="GO:0016301">
    <property type="term" value="F:kinase activity"/>
    <property type="evidence" value="ECO:0007669"/>
    <property type="project" value="UniProtKB-KW"/>
</dbReference>
<dbReference type="EMBL" id="JAVREQ010000001">
    <property type="protein sequence ID" value="MDT0377734.1"/>
    <property type="molecule type" value="Genomic_DNA"/>
</dbReference>
<gene>
    <name evidence="13" type="ORF">RM572_02960</name>
</gene>
<accession>A0ABU2NLY0</accession>
<evidence type="ECO:0000259" key="11">
    <source>
        <dbReference type="Pfam" id="PF02518"/>
    </source>
</evidence>
<feature type="domain" description="Histidine kinase/HSP90-like ATPase" evidence="11">
    <location>
        <begin position="280"/>
        <end position="377"/>
    </location>
</feature>
<dbReference type="InterPro" id="IPR011712">
    <property type="entry name" value="Sig_transdc_His_kin_sub3_dim/P"/>
</dbReference>
<keyword evidence="8" id="KW-0902">Two-component regulatory system</keyword>
<dbReference type="Pfam" id="PF07730">
    <property type="entry name" value="HisKA_3"/>
    <property type="match status" value="1"/>
</dbReference>
<dbReference type="Gene3D" id="1.20.5.1930">
    <property type="match status" value="1"/>
</dbReference>
<evidence type="ECO:0000256" key="8">
    <source>
        <dbReference type="ARBA" id="ARBA00023012"/>
    </source>
</evidence>
<dbReference type="InterPro" id="IPR003594">
    <property type="entry name" value="HATPase_dom"/>
</dbReference>
<dbReference type="InterPro" id="IPR050482">
    <property type="entry name" value="Sensor_HK_TwoCompSys"/>
</dbReference>